<name>A0A246BBI8_9FLAO</name>
<evidence type="ECO:0000313" key="2">
    <source>
        <dbReference type="Proteomes" id="UP000197587"/>
    </source>
</evidence>
<keyword evidence="2" id="KW-1185">Reference proteome</keyword>
<sequence length="132" mass="15476">MKIRETAIKTFQASIFIGLEKGYTQKRIFEDEVFETVRKFQLVNSEERNIFLSASISYCNIVLNNQNEPHLKIDFINYPKFPLEESVMKENVISLSKKLMITHNQNRMVIVFPDKTIMLEQSDDIDPKTSIQ</sequence>
<organism evidence="1 2">
    <name type="scientific">Kaistella haifensis DSM 19056</name>
    <dbReference type="NCBI Taxonomy" id="1450526"/>
    <lineage>
        <taxon>Bacteria</taxon>
        <taxon>Pseudomonadati</taxon>
        <taxon>Bacteroidota</taxon>
        <taxon>Flavobacteriia</taxon>
        <taxon>Flavobacteriales</taxon>
        <taxon>Weeksellaceae</taxon>
        <taxon>Chryseobacterium group</taxon>
        <taxon>Kaistella</taxon>
    </lineage>
</organism>
<gene>
    <name evidence="1" type="ORF">AP75_02610</name>
</gene>
<reference evidence="1 2" key="1">
    <citation type="submission" date="2014-01" db="EMBL/GenBank/DDBJ databases">
        <authorList>
            <consortium name="Genome Consortium for Active Teaching"/>
            <person name="Sontag T.C."/>
            <person name="Newman J.D."/>
        </authorList>
    </citation>
    <scope>NUCLEOTIDE SEQUENCE [LARGE SCALE GENOMIC DNA]</scope>
    <source>
        <strain evidence="1 2">DSM 19056</strain>
    </source>
</reference>
<comment type="caution">
    <text evidence="1">The sequence shown here is derived from an EMBL/GenBank/DDBJ whole genome shotgun (WGS) entry which is preliminary data.</text>
</comment>
<protein>
    <submittedName>
        <fullName evidence="1">Uncharacterized protein</fullName>
    </submittedName>
</protein>
<dbReference type="RefSeq" id="WP_031502672.1">
    <property type="nucleotide sequence ID" value="NZ_JASZ02000003.1"/>
</dbReference>
<accession>A0A246BBI8</accession>
<dbReference type="Proteomes" id="UP000197587">
    <property type="component" value="Unassembled WGS sequence"/>
</dbReference>
<evidence type="ECO:0000313" key="1">
    <source>
        <dbReference type="EMBL" id="OWK99030.1"/>
    </source>
</evidence>
<proteinExistence type="predicted"/>
<dbReference type="EMBL" id="JASZ02000003">
    <property type="protein sequence ID" value="OWK99030.1"/>
    <property type="molecule type" value="Genomic_DNA"/>
</dbReference>
<dbReference type="AlphaFoldDB" id="A0A246BBI8"/>
<reference evidence="1 2" key="2">
    <citation type="submission" date="2017-05" db="EMBL/GenBank/DDBJ databases">
        <title>Genome of Chryseobacterium haifense.</title>
        <authorList>
            <person name="Newman J.D."/>
        </authorList>
    </citation>
    <scope>NUCLEOTIDE SEQUENCE [LARGE SCALE GENOMIC DNA]</scope>
    <source>
        <strain evidence="1 2">DSM 19056</strain>
    </source>
</reference>